<keyword evidence="3" id="KW-1185">Reference proteome</keyword>
<accession>A0ABP6Z380</accession>
<feature type="transmembrane region" description="Helical" evidence="1">
    <location>
        <begin position="77"/>
        <end position="95"/>
    </location>
</feature>
<protein>
    <recommendedName>
        <fullName evidence="4">Zinc-finger domain-containing protein</fullName>
    </recommendedName>
</protein>
<keyword evidence="1" id="KW-0472">Membrane</keyword>
<dbReference type="EMBL" id="BAABAA010000019">
    <property type="protein sequence ID" value="GAA3595447.1"/>
    <property type="molecule type" value="Genomic_DNA"/>
</dbReference>
<evidence type="ECO:0008006" key="4">
    <source>
        <dbReference type="Google" id="ProtNLM"/>
    </source>
</evidence>
<comment type="caution">
    <text evidence="2">The sequence shown here is derived from an EMBL/GenBank/DDBJ whole genome shotgun (WGS) entry which is preliminary data.</text>
</comment>
<keyword evidence="1" id="KW-1133">Transmembrane helix</keyword>
<name>A0ABP6Z380_9ACTN</name>
<organism evidence="2 3">
    <name type="scientific">Kribbella ginsengisoli</name>
    <dbReference type="NCBI Taxonomy" id="363865"/>
    <lineage>
        <taxon>Bacteria</taxon>
        <taxon>Bacillati</taxon>
        <taxon>Actinomycetota</taxon>
        <taxon>Actinomycetes</taxon>
        <taxon>Propionibacteriales</taxon>
        <taxon>Kribbellaceae</taxon>
        <taxon>Kribbella</taxon>
    </lineage>
</organism>
<evidence type="ECO:0000313" key="2">
    <source>
        <dbReference type="EMBL" id="GAA3595447.1"/>
    </source>
</evidence>
<evidence type="ECO:0000313" key="3">
    <source>
        <dbReference type="Proteomes" id="UP001501222"/>
    </source>
</evidence>
<sequence>MKDECREARPIIAEALTLDLSLPETTNRHLRTCDDCLAEADGIRRTVVTLGLATSPAFLPATVAGTRSVGGRRSNRWRALTAAAAAIVVVGGFLLTGSAAPEATQPSAAVIERAGKMTTHPWGTEIPVSVTGLESGRSYRLVATDAHGVRGMGGSVTGASGQVVRVRMVTALRKESITAVLLEQDDGVLVTRLAISPAR</sequence>
<proteinExistence type="predicted"/>
<gene>
    <name evidence="2" type="ORF">GCM10022235_78350</name>
</gene>
<dbReference type="Proteomes" id="UP001501222">
    <property type="component" value="Unassembled WGS sequence"/>
</dbReference>
<keyword evidence="1" id="KW-0812">Transmembrane</keyword>
<evidence type="ECO:0000256" key="1">
    <source>
        <dbReference type="SAM" id="Phobius"/>
    </source>
</evidence>
<reference evidence="3" key="1">
    <citation type="journal article" date="2019" name="Int. J. Syst. Evol. Microbiol.">
        <title>The Global Catalogue of Microorganisms (GCM) 10K type strain sequencing project: providing services to taxonomists for standard genome sequencing and annotation.</title>
        <authorList>
            <consortium name="The Broad Institute Genomics Platform"/>
            <consortium name="The Broad Institute Genome Sequencing Center for Infectious Disease"/>
            <person name="Wu L."/>
            <person name="Ma J."/>
        </authorList>
    </citation>
    <scope>NUCLEOTIDE SEQUENCE [LARGE SCALE GENOMIC DNA]</scope>
    <source>
        <strain evidence="3">JCM 16928</strain>
    </source>
</reference>